<dbReference type="SMART" id="SM00710">
    <property type="entry name" value="PbH1"/>
    <property type="match status" value="9"/>
</dbReference>
<gene>
    <name evidence="3" type="ORF">BG454_18020</name>
</gene>
<dbReference type="STRING" id="441209.GCA_001870665_03416"/>
<reference evidence="3 4" key="1">
    <citation type="submission" date="2017-11" db="EMBL/GenBank/DDBJ databases">
        <title>Revised Sequence and Annotation of the Rhodobaca barguzinensis strain alga05 Genome.</title>
        <authorList>
            <person name="Kopejtka K."/>
            <person name="Tomasch J.M."/>
            <person name="Bunk B."/>
            <person name="Koblizek M."/>
        </authorList>
    </citation>
    <scope>NUCLEOTIDE SEQUENCE [LARGE SCALE GENOMIC DNA]</scope>
    <source>
        <strain evidence="4">alga05</strain>
    </source>
</reference>
<dbReference type="AlphaFoldDB" id="A0A2K8KI76"/>
<feature type="domain" description="Carbohydrate-binding/sugar hydrolysis" evidence="2">
    <location>
        <begin position="41"/>
        <end position="189"/>
    </location>
</feature>
<feature type="chain" id="PRO_5014849455" evidence="1">
    <location>
        <begin position="23"/>
        <end position="447"/>
    </location>
</feature>
<organism evidence="3 4">
    <name type="scientific">Roseinatronobacter bogoriensis subsp. barguzinensis</name>
    <dbReference type="NCBI Taxonomy" id="441209"/>
    <lineage>
        <taxon>Bacteria</taxon>
        <taxon>Pseudomonadati</taxon>
        <taxon>Pseudomonadota</taxon>
        <taxon>Alphaproteobacteria</taxon>
        <taxon>Rhodobacterales</taxon>
        <taxon>Paracoccaceae</taxon>
        <taxon>Roseinatronobacter</taxon>
    </lineage>
</organism>
<dbReference type="KEGG" id="rbg:BG454_18020"/>
<dbReference type="InterPro" id="IPR011050">
    <property type="entry name" value="Pectin_lyase_fold/virulence"/>
</dbReference>
<proteinExistence type="predicted"/>
<dbReference type="InterPro" id="IPR026464">
    <property type="entry name" value="NosD_copper_fam"/>
</dbReference>
<feature type="signal peptide" evidence="1">
    <location>
        <begin position="1"/>
        <end position="22"/>
    </location>
</feature>
<accession>A0A2K8KI76</accession>
<dbReference type="InterPro" id="IPR006626">
    <property type="entry name" value="PbH1"/>
</dbReference>
<evidence type="ECO:0000259" key="2">
    <source>
        <dbReference type="SMART" id="SM00722"/>
    </source>
</evidence>
<dbReference type="Pfam" id="PF05048">
    <property type="entry name" value="NosD"/>
    <property type="match status" value="1"/>
</dbReference>
<evidence type="ECO:0000313" key="3">
    <source>
        <dbReference type="EMBL" id="ATX67475.1"/>
    </source>
</evidence>
<keyword evidence="1" id="KW-0732">Signal</keyword>
<dbReference type="SUPFAM" id="SSF51126">
    <property type="entry name" value="Pectin lyase-like"/>
    <property type="match status" value="1"/>
</dbReference>
<name>A0A2K8KI76_9RHOB</name>
<sequence>MRDLRFLLAALLAALVPAFAGAGEHVVPADPGALVAAIAGANPGDVLVLAPGRHDGPVTLDRPITLDGRNEATIDGQGVADVIRVTGADVVVRGLTLIGSGNAHPVVDAAVKLDRTATRALIENNVMIENLVGVHVFGATDSIVRGNTIIGRQDARMNDRGNGVYVWNAPGTIVEGNDIRFGRDGIFANASRDNIFRDNIMRDLRFAVHFMYTNMSEVSGNVSIGNHLGYAMMFSNRTQVTDNMSLRDRGHGLMLNFANNADVSGNLIRGGSHEKCTFIYNAHRNVIVGNRFEGCDIGIHFTAGSERNALTGNAFTGNRTQVKYVGTRDIEWSHDGRGNYWSDHASFDLDGDGIADAKFRPNDMMDHILWSQPAAGLLLGSPAVQLIRFAQAQFPATLPGGVLDSFPLMRAPEIHVPDDIARLEAEARPAWQYGRFNDAELDPLTAH</sequence>
<dbReference type="InterPro" id="IPR007742">
    <property type="entry name" value="NosD_dom"/>
</dbReference>
<keyword evidence="4" id="KW-1185">Reference proteome</keyword>
<evidence type="ECO:0000256" key="1">
    <source>
        <dbReference type="SAM" id="SignalP"/>
    </source>
</evidence>
<dbReference type="SMART" id="SM00722">
    <property type="entry name" value="CASH"/>
    <property type="match status" value="2"/>
</dbReference>
<protein>
    <submittedName>
        <fullName evidence="3">Nitrous oxide reductase family maturation protein NosD</fullName>
    </submittedName>
</protein>
<evidence type="ECO:0000313" key="4">
    <source>
        <dbReference type="Proteomes" id="UP000228948"/>
    </source>
</evidence>
<dbReference type="RefSeq" id="WP_071482395.1">
    <property type="nucleotide sequence ID" value="NZ_CP024899.1"/>
</dbReference>
<dbReference type="Gene3D" id="2.160.20.10">
    <property type="entry name" value="Single-stranded right-handed beta-helix, Pectin lyase-like"/>
    <property type="match status" value="2"/>
</dbReference>
<dbReference type="Proteomes" id="UP000228948">
    <property type="component" value="Chromosome"/>
</dbReference>
<dbReference type="NCBIfam" id="TIGR03804">
    <property type="entry name" value="para_beta_helix"/>
    <property type="match status" value="1"/>
</dbReference>
<dbReference type="OrthoDB" id="9767990at2"/>
<dbReference type="InterPro" id="IPR006633">
    <property type="entry name" value="Carb-bd_sugar_hydrolysis-dom"/>
</dbReference>
<dbReference type="NCBIfam" id="TIGR04247">
    <property type="entry name" value="NosD_copper_fam"/>
    <property type="match status" value="1"/>
</dbReference>
<dbReference type="EMBL" id="CP024899">
    <property type="protein sequence ID" value="ATX67475.1"/>
    <property type="molecule type" value="Genomic_DNA"/>
</dbReference>
<feature type="domain" description="Carbohydrate-binding/sugar hydrolysis" evidence="2">
    <location>
        <begin position="195"/>
        <end position="357"/>
    </location>
</feature>
<dbReference type="InterPro" id="IPR022441">
    <property type="entry name" value="Para_beta_helix_rpt-2"/>
</dbReference>
<dbReference type="InterPro" id="IPR012334">
    <property type="entry name" value="Pectin_lyas_fold"/>
</dbReference>